<evidence type="ECO:0000256" key="1">
    <source>
        <dbReference type="SAM" id="MobiDB-lite"/>
    </source>
</evidence>
<evidence type="ECO:0000313" key="4">
    <source>
        <dbReference type="Proteomes" id="UP001223072"/>
    </source>
</evidence>
<reference evidence="3 4" key="1">
    <citation type="submission" date="2023-07" db="EMBL/GenBank/DDBJ databases">
        <title>Comparative genomics of wheat-associated soil bacteria to identify genetic determinants of phenazine resistance.</title>
        <authorList>
            <person name="Mouncey N."/>
        </authorList>
    </citation>
    <scope>NUCLEOTIDE SEQUENCE [LARGE SCALE GENOMIC DNA]</scope>
    <source>
        <strain evidence="3 4">W2I16</strain>
    </source>
</reference>
<keyword evidence="4" id="KW-1185">Reference proteome</keyword>
<dbReference type="RefSeq" id="WP_307631324.1">
    <property type="nucleotide sequence ID" value="NZ_JAUSZS010000009.1"/>
</dbReference>
<name>A0ABU0S1F7_9ACTN</name>
<feature type="region of interest" description="Disordered" evidence="1">
    <location>
        <begin position="85"/>
        <end position="152"/>
    </location>
</feature>
<dbReference type="InterPro" id="IPR002525">
    <property type="entry name" value="Transp_IS110-like_N"/>
</dbReference>
<feature type="compositionally biased region" description="Basic and acidic residues" evidence="1">
    <location>
        <begin position="100"/>
        <end position="115"/>
    </location>
</feature>
<sequence>MEPRHGVAGIDPHKRTATICLIHQRGEAEQAAPFDVTPDGITETLSFLGDSELVIDRIGIEGSSGLGQPLTLALAAAGYDVREVQPNRTAERRRRRRRAKTDTEDAEAIARRTLADPHLPPPASTPPRTPPGTNSPPSTTGGPPSSCSEPAS</sequence>
<organism evidence="3 4">
    <name type="scientific">Streptomyces turgidiscabies</name>
    <dbReference type="NCBI Taxonomy" id="85558"/>
    <lineage>
        <taxon>Bacteria</taxon>
        <taxon>Bacillati</taxon>
        <taxon>Actinomycetota</taxon>
        <taxon>Actinomycetes</taxon>
        <taxon>Kitasatosporales</taxon>
        <taxon>Streptomycetaceae</taxon>
        <taxon>Streptomyces</taxon>
    </lineage>
</organism>
<feature type="compositionally biased region" description="Low complexity" evidence="1">
    <location>
        <begin position="135"/>
        <end position="146"/>
    </location>
</feature>
<proteinExistence type="predicted"/>
<gene>
    <name evidence="3" type="ORF">QFZ49_008059</name>
</gene>
<dbReference type="EMBL" id="JAUSZS010000009">
    <property type="protein sequence ID" value="MDQ0938077.1"/>
    <property type="molecule type" value="Genomic_DNA"/>
</dbReference>
<accession>A0ABU0S1F7</accession>
<evidence type="ECO:0000259" key="2">
    <source>
        <dbReference type="Pfam" id="PF01548"/>
    </source>
</evidence>
<dbReference type="Pfam" id="PF01548">
    <property type="entry name" value="DEDD_Tnp_IS110"/>
    <property type="match status" value="1"/>
</dbReference>
<feature type="compositionally biased region" description="Pro residues" evidence="1">
    <location>
        <begin position="118"/>
        <end position="134"/>
    </location>
</feature>
<comment type="caution">
    <text evidence="3">The sequence shown here is derived from an EMBL/GenBank/DDBJ whole genome shotgun (WGS) entry which is preliminary data.</text>
</comment>
<feature type="domain" description="Transposase IS110-like N-terminal" evidence="2">
    <location>
        <begin position="8"/>
        <end position="119"/>
    </location>
</feature>
<dbReference type="PANTHER" id="PTHR33055">
    <property type="entry name" value="TRANSPOSASE FOR INSERTION SEQUENCE ELEMENT IS1111A"/>
    <property type="match status" value="1"/>
</dbReference>
<dbReference type="InterPro" id="IPR047650">
    <property type="entry name" value="Transpos_IS110"/>
</dbReference>
<dbReference type="Proteomes" id="UP001223072">
    <property type="component" value="Unassembled WGS sequence"/>
</dbReference>
<protein>
    <submittedName>
        <fullName evidence="3">Transposase</fullName>
    </submittedName>
</protein>
<evidence type="ECO:0000313" key="3">
    <source>
        <dbReference type="EMBL" id="MDQ0938077.1"/>
    </source>
</evidence>